<dbReference type="GeneID" id="34597502"/>
<feature type="compositionally biased region" description="Low complexity" evidence="1">
    <location>
        <begin position="8"/>
        <end position="17"/>
    </location>
</feature>
<dbReference type="Proteomes" id="UP000077002">
    <property type="component" value="Unassembled WGS sequence"/>
</dbReference>
<dbReference type="OrthoDB" id="4161811at2759"/>
<protein>
    <submittedName>
        <fullName evidence="3">Uncharacterized protein</fullName>
    </submittedName>
</protein>
<feature type="region of interest" description="Disordered" evidence="1">
    <location>
        <begin position="1"/>
        <end position="39"/>
    </location>
</feature>
<keyword evidence="4" id="KW-1185">Reference proteome</keyword>
<evidence type="ECO:0000313" key="3">
    <source>
        <dbReference type="EMBL" id="OAG43390.1"/>
    </source>
</evidence>
<evidence type="ECO:0000313" key="4">
    <source>
        <dbReference type="Proteomes" id="UP000077002"/>
    </source>
</evidence>
<feature type="compositionally biased region" description="Acidic residues" evidence="1">
    <location>
        <begin position="99"/>
        <end position="110"/>
    </location>
</feature>
<proteinExistence type="predicted"/>
<evidence type="ECO:0000256" key="1">
    <source>
        <dbReference type="SAM" id="MobiDB-lite"/>
    </source>
</evidence>
<sequence>MQRRARGRSSYPSSSSSNETVLEACSSPPPGYPLALADGVQGTLPSQTSIVALSRRFASNPPKAASRTGYSHNVAKERTVPGENEAEDIEENDAHGHDDSEESIDWDADSDQGTVHNAPQPRRVVRRARLPQTMGFHMDWWIARVATAAINVSILTLSLHLLSQKCFRHSYEFGPPSISLARKIRNANLCPRVPVAGLQSPVCQYDVVEGEQRSAANPHLSYEIRTTDARAGRRFLRKLAIVAEHPAVTLASPTTPRRRVPILRVNVGLGRFAGKHQASQRADA</sequence>
<reference evidence="3 4" key="1">
    <citation type="submission" date="2016-03" db="EMBL/GenBank/DDBJ databases">
        <title>Draft genome sequence of the Fonsecaea monophora CBS 269.37.</title>
        <authorList>
            <person name="Bombassaro A."/>
            <person name="Vinicius W.A."/>
            <person name="De Hoog S."/>
            <person name="Sun J."/>
            <person name="Souza E.M."/>
            <person name="Raittz R.T."/>
            <person name="Costa F."/>
            <person name="Leao A.C."/>
            <person name="Tadra-Sfeir M.Z."/>
            <person name="Baura V."/>
            <person name="Balsanelli E."/>
            <person name="Pedrosa F.O."/>
            <person name="Moreno L.F."/>
            <person name="Steffens M.B."/>
            <person name="Xi L."/>
            <person name="Bocca A.L."/>
            <person name="Felipe M.S."/>
            <person name="Teixeira M."/>
            <person name="Telles Filho F.Q."/>
            <person name="Azevedo C.M."/>
            <person name="Gomes R."/>
            <person name="Vicente V.A."/>
        </authorList>
    </citation>
    <scope>NUCLEOTIDE SEQUENCE [LARGE SCALE GENOMIC DNA]</scope>
    <source>
        <strain evidence="3 4">CBS 269.37</strain>
    </source>
</reference>
<gene>
    <name evidence="3" type="ORF">AYO21_02327</name>
</gene>
<feature type="region of interest" description="Disordered" evidence="1">
    <location>
        <begin position="58"/>
        <end position="117"/>
    </location>
</feature>
<organism evidence="3 4">
    <name type="scientific">Fonsecaea monophora</name>
    <dbReference type="NCBI Taxonomy" id="254056"/>
    <lineage>
        <taxon>Eukaryota</taxon>
        <taxon>Fungi</taxon>
        <taxon>Dikarya</taxon>
        <taxon>Ascomycota</taxon>
        <taxon>Pezizomycotina</taxon>
        <taxon>Eurotiomycetes</taxon>
        <taxon>Chaetothyriomycetidae</taxon>
        <taxon>Chaetothyriales</taxon>
        <taxon>Herpotrichiellaceae</taxon>
        <taxon>Fonsecaea</taxon>
    </lineage>
</organism>
<dbReference type="RefSeq" id="XP_022515342.1">
    <property type="nucleotide sequence ID" value="XM_022652306.1"/>
</dbReference>
<evidence type="ECO:0000256" key="2">
    <source>
        <dbReference type="SAM" id="Phobius"/>
    </source>
</evidence>
<comment type="caution">
    <text evidence="3">The sequence shown here is derived from an EMBL/GenBank/DDBJ whole genome shotgun (WGS) entry which is preliminary data.</text>
</comment>
<keyword evidence="2" id="KW-0812">Transmembrane</keyword>
<keyword evidence="2" id="KW-1133">Transmembrane helix</keyword>
<dbReference type="EMBL" id="LVKK01000010">
    <property type="protein sequence ID" value="OAG43390.1"/>
    <property type="molecule type" value="Genomic_DNA"/>
</dbReference>
<feature type="transmembrane region" description="Helical" evidence="2">
    <location>
        <begin position="141"/>
        <end position="162"/>
    </location>
</feature>
<keyword evidence="2" id="KW-0472">Membrane</keyword>
<name>A0A177FIC2_9EURO</name>
<accession>A0A177FIC2</accession>
<dbReference type="AlphaFoldDB" id="A0A177FIC2"/>